<evidence type="ECO:0000313" key="2">
    <source>
        <dbReference type="EMBL" id="QQO10379.1"/>
    </source>
</evidence>
<evidence type="ECO:0000313" key="3">
    <source>
        <dbReference type="Proteomes" id="UP000595917"/>
    </source>
</evidence>
<dbReference type="Pfam" id="PF13175">
    <property type="entry name" value="AAA_15"/>
    <property type="match status" value="1"/>
</dbReference>
<dbReference type="RefSeq" id="WP_215627683.1">
    <property type="nucleotide sequence ID" value="NZ_CP067089.2"/>
</dbReference>
<protein>
    <submittedName>
        <fullName evidence="2">AAA family ATPase</fullName>
    </submittedName>
</protein>
<sequence length="208" mass="23656">MQLSYSKNNSKAWSFIGKKGFRNIKGELTEKIVSAVRTSVKYKYLPVGRDISYLIKNELSNELIQILFGGYSGAVEYRRKINISIENLLSSLKPKLDEGSEGVTSTMKEIFEEVSKLSLGLPFNSLETLISELKIEIADEYQTPISSKGAGLQTSSLIFLLKYIADNYPQRHNSISTYIWAIEEPESFLHPRKQREMARTLKSFTNEI</sequence>
<reference evidence="2" key="1">
    <citation type="submission" date="2021-01" db="EMBL/GenBank/DDBJ databases">
        <title>Description of Breznakiella homolactica.</title>
        <authorList>
            <person name="Song Y."/>
            <person name="Brune A."/>
        </authorList>
    </citation>
    <scope>NUCLEOTIDE SEQUENCE</scope>
    <source>
        <strain evidence="2">RmG30</strain>
    </source>
</reference>
<name>A0A7T7XPZ1_9SPIR</name>
<dbReference type="Proteomes" id="UP000595917">
    <property type="component" value="Chromosome"/>
</dbReference>
<evidence type="ECO:0000259" key="1">
    <source>
        <dbReference type="Pfam" id="PF13175"/>
    </source>
</evidence>
<organism evidence="2 3">
    <name type="scientific">Breznakiella homolactica</name>
    <dbReference type="NCBI Taxonomy" id="2798577"/>
    <lineage>
        <taxon>Bacteria</taxon>
        <taxon>Pseudomonadati</taxon>
        <taxon>Spirochaetota</taxon>
        <taxon>Spirochaetia</taxon>
        <taxon>Spirochaetales</taxon>
        <taxon>Breznakiellaceae</taxon>
        <taxon>Breznakiella</taxon>
    </lineage>
</organism>
<keyword evidence="3" id="KW-1185">Reference proteome</keyword>
<accession>A0A7T7XPZ1</accession>
<feature type="domain" description="Endonuclease GajA/Old nuclease/RecF-like AAA" evidence="1">
    <location>
        <begin position="51"/>
        <end position="206"/>
    </location>
</feature>
<gene>
    <name evidence="2" type="ORF">JFL75_05525</name>
</gene>
<proteinExistence type="predicted"/>
<dbReference type="AlphaFoldDB" id="A0A7T7XPZ1"/>
<dbReference type="InterPro" id="IPR041685">
    <property type="entry name" value="AAA_GajA/Old/RecF-like"/>
</dbReference>
<dbReference type="KEGG" id="bhc:JFL75_05525"/>
<dbReference type="EMBL" id="CP067089">
    <property type="protein sequence ID" value="QQO10379.1"/>
    <property type="molecule type" value="Genomic_DNA"/>
</dbReference>